<feature type="region of interest" description="Disordered" evidence="1">
    <location>
        <begin position="309"/>
        <end position="333"/>
    </location>
</feature>
<dbReference type="EMBL" id="KN882043">
    <property type="protein sequence ID" value="KIY46187.1"/>
    <property type="molecule type" value="Genomic_DNA"/>
</dbReference>
<name>A0A0D7A578_9AGAR</name>
<protein>
    <submittedName>
        <fullName evidence="2">Uncharacterized protein</fullName>
    </submittedName>
</protein>
<dbReference type="Proteomes" id="UP000054144">
    <property type="component" value="Unassembled WGS sequence"/>
</dbReference>
<feature type="compositionally biased region" description="Polar residues" evidence="1">
    <location>
        <begin position="477"/>
        <end position="488"/>
    </location>
</feature>
<gene>
    <name evidence="2" type="ORF">FISHEDRAFT_60654</name>
</gene>
<proteinExistence type="predicted"/>
<feature type="compositionally biased region" description="Basic residues" evidence="1">
    <location>
        <begin position="505"/>
        <end position="520"/>
    </location>
</feature>
<reference evidence="2 3" key="1">
    <citation type="journal article" date="2015" name="Fungal Genet. Biol.">
        <title>Evolution of novel wood decay mechanisms in Agaricales revealed by the genome sequences of Fistulina hepatica and Cylindrobasidium torrendii.</title>
        <authorList>
            <person name="Floudas D."/>
            <person name="Held B.W."/>
            <person name="Riley R."/>
            <person name="Nagy L.G."/>
            <person name="Koehler G."/>
            <person name="Ransdell A.S."/>
            <person name="Younus H."/>
            <person name="Chow J."/>
            <person name="Chiniquy J."/>
            <person name="Lipzen A."/>
            <person name="Tritt A."/>
            <person name="Sun H."/>
            <person name="Haridas S."/>
            <person name="LaButti K."/>
            <person name="Ohm R.A."/>
            <person name="Kues U."/>
            <person name="Blanchette R.A."/>
            <person name="Grigoriev I.V."/>
            <person name="Minto R.E."/>
            <person name="Hibbett D.S."/>
        </authorList>
    </citation>
    <scope>NUCLEOTIDE SEQUENCE [LARGE SCALE GENOMIC DNA]</scope>
    <source>
        <strain evidence="2 3">ATCC 64428</strain>
    </source>
</reference>
<feature type="region of interest" description="Disordered" evidence="1">
    <location>
        <begin position="206"/>
        <end position="250"/>
    </location>
</feature>
<feature type="region of interest" description="Disordered" evidence="1">
    <location>
        <begin position="475"/>
        <end position="538"/>
    </location>
</feature>
<keyword evidence="3" id="KW-1185">Reference proteome</keyword>
<evidence type="ECO:0000256" key="1">
    <source>
        <dbReference type="SAM" id="MobiDB-lite"/>
    </source>
</evidence>
<dbReference type="OrthoDB" id="2943086at2759"/>
<sequence length="643" mass="70514">MSETETLPLWGPSRLSAESNPENVSMQCIRPPAFPRLDLVLLFETFGDASGNTTESSRRQIVCGGMVTLETWHSFSWSGVFKRERQSMHSPHSNGKHTEEVDDEWQLVGTDWWRTSLDAVMVAHSFSRDDVRSADVCDNDLRLSDDLPGVQCARDVLVLYEALVGFEPKSYLEDRHQATVAARSEVPPDEDDIRFLMQALTNINVQADSPVPTRSRSLSSSSDNDSDRPPSLTDSIFEDSPSTTGSLHRSTSTLSSLDFHEFHGILDTPPPVPHLKLGLPLIVDGSSEDGALSLNGVTSPFVSAYRTEDLTRNTPSPTPTFTFPTLDNGPIDNPPSSKPAIRITKDEQGFYTQVDINPSPADKIVSYSLLQESSRRADEMLPPFLLEPGSRRSRRPQSKTRAIIDKLKSSSAVRVGRHHIIETTVPELDVEQDMDGWIDIKERSTTNHVPKHEPKSMTINEKAERARELFLALQGPRATSVSSPSPTLYPTLVGPVPPQGDASRPKTHRRGGSKSKKRRSVALQPPAPPTSSVSTNSAAVTAKPHSVMYPSPSVASHAYSYAYYPTYMPPVAVVPMPVVPTPPTQSVTLSMSPYGGSYMSMVPVDWYGTPAMATGQQQQPSFSAVAPAFIPATKSVSRMHYSP</sequence>
<accession>A0A0D7A578</accession>
<dbReference type="AlphaFoldDB" id="A0A0D7A578"/>
<feature type="compositionally biased region" description="Low complexity" evidence="1">
    <location>
        <begin position="209"/>
        <end position="223"/>
    </location>
</feature>
<organism evidence="2 3">
    <name type="scientific">Fistulina hepatica ATCC 64428</name>
    <dbReference type="NCBI Taxonomy" id="1128425"/>
    <lineage>
        <taxon>Eukaryota</taxon>
        <taxon>Fungi</taxon>
        <taxon>Dikarya</taxon>
        <taxon>Basidiomycota</taxon>
        <taxon>Agaricomycotina</taxon>
        <taxon>Agaricomycetes</taxon>
        <taxon>Agaricomycetidae</taxon>
        <taxon>Agaricales</taxon>
        <taxon>Fistulinaceae</taxon>
        <taxon>Fistulina</taxon>
    </lineage>
</organism>
<evidence type="ECO:0000313" key="3">
    <source>
        <dbReference type="Proteomes" id="UP000054144"/>
    </source>
</evidence>
<evidence type="ECO:0000313" key="2">
    <source>
        <dbReference type="EMBL" id="KIY46187.1"/>
    </source>
</evidence>